<organism evidence="1 2">
    <name type="scientific">Haloarcula quadrata</name>
    <dbReference type="NCBI Taxonomy" id="182779"/>
    <lineage>
        <taxon>Archaea</taxon>
        <taxon>Methanobacteriati</taxon>
        <taxon>Methanobacteriota</taxon>
        <taxon>Stenosarchaea group</taxon>
        <taxon>Halobacteria</taxon>
        <taxon>Halobacteriales</taxon>
        <taxon>Haloarculaceae</taxon>
        <taxon>Haloarcula</taxon>
    </lineage>
</organism>
<dbReference type="EMBL" id="RBWW01000001">
    <property type="protein sequence ID" value="RKS83580.1"/>
    <property type="molecule type" value="Genomic_DNA"/>
</dbReference>
<dbReference type="AlphaFoldDB" id="A0A495R8P9"/>
<evidence type="ECO:0000313" key="1">
    <source>
        <dbReference type="EMBL" id="RKS83580.1"/>
    </source>
</evidence>
<evidence type="ECO:0000313" key="2">
    <source>
        <dbReference type="Proteomes" id="UP000268233"/>
    </source>
</evidence>
<comment type="caution">
    <text evidence="1">The sequence shown here is derived from an EMBL/GenBank/DDBJ whole genome shotgun (WGS) entry which is preliminary data.</text>
</comment>
<sequence>MMTEYPYDISVDNEEVSRLLSEKQKPWWDARVLDCLHNELHLSLAEIGQLFNISRQSVRHAAKELDVSIERKESSYSKIIDKEQKRLDDFENQNGLSDFM</sequence>
<accession>A0A495R8P9</accession>
<reference evidence="1 2" key="1">
    <citation type="submission" date="2018-10" db="EMBL/GenBank/DDBJ databases">
        <title>Genomic Encyclopedia of Archaeal and Bacterial Type Strains, Phase II (KMG-II): from individual species to whole genera.</title>
        <authorList>
            <person name="Goeker M."/>
        </authorList>
    </citation>
    <scope>NUCLEOTIDE SEQUENCE [LARGE SCALE GENOMIC DNA]</scope>
    <source>
        <strain evidence="1 2">DSM 11927</strain>
    </source>
</reference>
<keyword evidence="2" id="KW-1185">Reference proteome</keyword>
<dbReference type="RefSeq" id="WP_167467388.1">
    <property type="nucleotide sequence ID" value="NZ_RBWW01000001.1"/>
</dbReference>
<gene>
    <name evidence="1" type="ORF">BDK61_2968</name>
</gene>
<dbReference type="Proteomes" id="UP000268233">
    <property type="component" value="Unassembled WGS sequence"/>
</dbReference>
<proteinExistence type="predicted"/>
<protein>
    <submittedName>
        <fullName evidence="1">Uncharacterized protein</fullName>
    </submittedName>
</protein>
<name>A0A495R8P9_9EURY</name>